<organism evidence="9 10">
    <name type="scientific">Eucalyptus globulus</name>
    <name type="common">Tasmanian blue gum</name>
    <dbReference type="NCBI Taxonomy" id="34317"/>
    <lineage>
        <taxon>Eukaryota</taxon>
        <taxon>Viridiplantae</taxon>
        <taxon>Streptophyta</taxon>
        <taxon>Embryophyta</taxon>
        <taxon>Tracheophyta</taxon>
        <taxon>Spermatophyta</taxon>
        <taxon>Magnoliopsida</taxon>
        <taxon>eudicotyledons</taxon>
        <taxon>Gunneridae</taxon>
        <taxon>Pentapetalae</taxon>
        <taxon>rosids</taxon>
        <taxon>malvids</taxon>
        <taxon>Myrtales</taxon>
        <taxon>Myrtaceae</taxon>
        <taxon>Myrtoideae</taxon>
        <taxon>Eucalypteae</taxon>
        <taxon>Eucalyptus</taxon>
    </lineage>
</organism>
<keyword evidence="2" id="KW-0805">Transcription regulation</keyword>
<evidence type="ECO:0000256" key="3">
    <source>
        <dbReference type="ARBA" id="ARBA00023125"/>
    </source>
</evidence>
<evidence type="ECO:0000256" key="5">
    <source>
        <dbReference type="ARBA" id="ARBA00023242"/>
    </source>
</evidence>
<feature type="domain" description="MADS-box" evidence="8">
    <location>
        <begin position="1"/>
        <end position="49"/>
    </location>
</feature>
<dbReference type="Gene3D" id="3.40.1810.10">
    <property type="entry name" value="Transcription factor, MADS-box"/>
    <property type="match status" value="1"/>
</dbReference>
<name>A0ABD3LUV5_EUCGL</name>
<feature type="compositionally biased region" description="Gly residues" evidence="7">
    <location>
        <begin position="194"/>
        <end position="204"/>
    </location>
</feature>
<keyword evidence="5" id="KW-0539">Nucleus</keyword>
<feature type="coiled-coil region" evidence="6">
    <location>
        <begin position="95"/>
        <end position="160"/>
    </location>
</feature>
<sequence>MARKKVKLAYIENESARKSSLKKRRQGLLKKARELSILCGVETCAIVWSPDENEPATWPTSPVEVEDLLTRYLSIPEIERSRKMVNQETYLRERNHKLTEQHKKLDRKNKDLENHYLMQQLYLYEKTTSALALDELKKLLSYVEEKIVEIERRIEYIERRDSAPQSGGAPLAVEGPADKEEEEEETTPRANIGDVGGVGSGGGGDASSWDDWFSDMMKQSGHAAGSSSSKRETSYPLAYSTGGAGTSSHDVAINLPQGNVGVGSGNQGHGGGPIYGGGNYPMMPYQGYVGDMSGGLPVRFAPGSGIGGAYGYAMGPPYQWEVGRSSSGYGPVFPYGGVYRSNTNIINAAMQPQENPGGMNSGQGMSLPVATGGASGMGVYQRNDMVAGVPMLVPPPGNANTSSAEYGFGVNQGNAAARSQGGGHGGYGVVMPPGNTGNELWMPPDNAGADAGRSGGNN</sequence>
<dbReference type="InterPro" id="IPR033897">
    <property type="entry name" value="SRF-like_MADS-box"/>
</dbReference>
<evidence type="ECO:0000313" key="10">
    <source>
        <dbReference type="Proteomes" id="UP001634007"/>
    </source>
</evidence>
<dbReference type="PROSITE" id="PS50066">
    <property type="entry name" value="MADS_BOX_2"/>
    <property type="match status" value="1"/>
</dbReference>
<dbReference type="EMBL" id="JBJKBG010000001">
    <property type="protein sequence ID" value="KAL3755529.1"/>
    <property type="molecule type" value="Genomic_DNA"/>
</dbReference>
<dbReference type="Pfam" id="PF00319">
    <property type="entry name" value="SRF-TF"/>
    <property type="match status" value="1"/>
</dbReference>
<comment type="caution">
    <text evidence="9">The sequence shown here is derived from an EMBL/GenBank/DDBJ whole genome shotgun (WGS) entry which is preliminary data.</text>
</comment>
<dbReference type="GO" id="GO:0005634">
    <property type="term" value="C:nucleus"/>
    <property type="evidence" value="ECO:0007669"/>
    <property type="project" value="UniProtKB-SubCell"/>
</dbReference>
<keyword evidence="3" id="KW-0238">DNA-binding</keyword>
<keyword evidence="6" id="KW-0175">Coiled coil</keyword>
<protein>
    <recommendedName>
        <fullName evidence="8">MADS-box domain-containing protein</fullName>
    </recommendedName>
</protein>
<dbReference type="PANTHER" id="PTHR48019">
    <property type="entry name" value="SERUM RESPONSE FACTOR HOMOLOG"/>
    <property type="match status" value="1"/>
</dbReference>
<dbReference type="SUPFAM" id="SSF55455">
    <property type="entry name" value="SRF-like"/>
    <property type="match status" value="1"/>
</dbReference>
<dbReference type="InterPro" id="IPR002100">
    <property type="entry name" value="TF_MADSbox"/>
</dbReference>
<dbReference type="InterPro" id="IPR050142">
    <property type="entry name" value="MADS-box/MEF2_TF"/>
</dbReference>
<keyword evidence="10" id="KW-1185">Reference proteome</keyword>
<dbReference type="AlphaFoldDB" id="A0ABD3LUV5"/>
<reference evidence="9 10" key="1">
    <citation type="submission" date="2024-11" db="EMBL/GenBank/DDBJ databases">
        <title>Chromosome-level genome assembly of Eucalyptus globulus Labill. provides insights into its genome evolution.</title>
        <authorList>
            <person name="Li X."/>
        </authorList>
    </citation>
    <scope>NUCLEOTIDE SEQUENCE [LARGE SCALE GENOMIC DNA]</scope>
    <source>
        <strain evidence="9">CL2024</strain>
        <tissue evidence="9">Fresh tender leaves</tissue>
    </source>
</reference>
<evidence type="ECO:0000256" key="2">
    <source>
        <dbReference type="ARBA" id="ARBA00023015"/>
    </source>
</evidence>
<evidence type="ECO:0000313" key="9">
    <source>
        <dbReference type="EMBL" id="KAL3755529.1"/>
    </source>
</evidence>
<evidence type="ECO:0000256" key="7">
    <source>
        <dbReference type="SAM" id="MobiDB-lite"/>
    </source>
</evidence>
<keyword evidence="4" id="KW-0804">Transcription</keyword>
<feature type="region of interest" description="Disordered" evidence="7">
    <location>
        <begin position="160"/>
        <end position="204"/>
    </location>
</feature>
<evidence type="ECO:0000256" key="6">
    <source>
        <dbReference type="SAM" id="Coils"/>
    </source>
</evidence>
<dbReference type="PRINTS" id="PR00404">
    <property type="entry name" value="MADSDOMAIN"/>
</dbReference>
<dbReference type="InterPro" id="IPR036879">
    <property type="entry name" value="TF_MADSbox_sf"/>
</dbReference>
<proteinExistence type="predicted"/>
<evidence type="ECO:0000259" key="8">
    <source>
        <dbReference type="PROSITE" id="PS50066"/>
    </source>
</evidence>
<dbReference type="Proteomes" id="UP001634007">
    <property type="component" value="Unassembled WGS sequence"/>
</dbReference>
<comment type="subcellular location">
    <subcellularLocation>
        <location evidence="1">Nucleus</location>
    </subcellularLocation>
</comment>
<accession>A0ABD3LUV5</accession>
<evidence type="ECO:0000256" key="1">
    <source>
        <dbReference type="ARBA" id="ARBA00004123"/>
    </source>
</evidence>
<dbReference type="CDD" id="cd00266">
    <property type="entry name" value="MADS_SRF_like"/>
    <property type="match status" value="1"/>
</dbReference>
<evidence type="ECO:0000256" key="4">
    <source>
        <dbReference type="ARBA" id="ARBA00023163"/>
    </source>
</evidence>
<dbReference type="GO" id="GO:0003677">
    <property type="term" value="F:DNA binding"/>
    <property type="evidence" value="ECO:0007669"/>
    <property type="project" value="UniProtKB-KW"/>
</dbReference>
<gene>
    <name evidence="9" type="ORF">ACJRO7_002563</name>
</gene>
<dbReference type="SMART" id="SM00432">
    <property type="entry name" value="MADS"/>
    <property type="match status" value="1"/>
</dbReference>